<organism evidence="1 2">
    <name type="scientific">Avena sativa</name>
    <name type="common">Oat</name>
    <dbReference type="NCBI Taxonomy" id="4498"/>
    <lineage>
        <taxon>Eukaryota</taxon>
        <taxon>Viridiplantae</taxon>
        <taxon>Streptophyta</taxon>
        <taxon>Embryophyta</taxon>
        <taxon>Tracheophyta</taxon>
        <taxon>Spermatophyta</taxon>
        <taxon>Magnoliopsida</taxon>
        <taxon>Liliopsida</taxon>
        <taxon>Poales</taxon>
        <taxon>Poaceae</taxon>
        <taxon>BOP clade</taxon>
        <taxon>Pooideae</taxon>
        <taxon>Poodae</taxon>
        <taxon>Poeae</taxon>
        <taxon>Poeae Chloroplast Group 1 (Aveneae type)</taxon>
        <taxon>Aveninae</taxon>
        <taxon>Avena</taxon>
    </lineage>
</organism>
<reference evidence="1" key="2">
    <citation type="submission" date="2025-09" db="UniProtKB">
        <authorList>
            <consortium name="EnsemblPlants"/>
        </authorList>
    </citation>
    <scope>IDENTIFICATION</scope>
</reference>
<keyword evidence="2" id="KW-1185">Reference proteome</keyword>
<name>A0ACD5YBF4_AVESA</name>
<reference evidence="1" key="1">
    <citation type="submission" date="2021-05" db="EMBL/GenBank/DDBJ databases">
        <authorList>
            <person name="Scholz U."/>
            <person name="Mascher M."/>
            <person name="Fiebig A."/>
        </authorList>
    </citation>
    <scope>NUCLEOTIDE SEQUENCE [LARGE SCALE GENOMIC DNA]</scope>
</reference>
<evidence type="ECO:0000313" key="2">
    <source>
        <dbReference type="Proteomes" id="UP001732700"/>
    </source>
</evidence>
<evidence type="ECO:0000313" key="1">
    <source>
        <dbReference type="EnsemblPlants" id="AVESA.00010b.r2.5DG0946530.1.CDS.1"/>
    </source>
</evidence>
<accession>A0ACD5YBF4</accession>
<protein>
    <submittedName>
        <fullName evidence="1">Uncharacterized protein</fullName>
    </submittedName>
</protein>
<sequence>MDVADMYALLVQGNVSFGGGGYLADPTTWGAWAHDGHRLWASMSEEFWVYVYKVRRCPQPCSHDWTACPYAHKGERARRRDPRRFPYVAVSCPDYRAQAQAQIAAGGGQPPPSCARGLKCRYAHGVFELWLHPSRFRTRMCEAGPRCPRRICFFAHFAAELRGDDHIASAASSMPLPTISLPRLPPRILQRAPSAPPVSPPAAAVSRDQLLDDLALQAAPNSVRLLSLYSAFAADTLFSSAATAAAAAAATAASATNVPTLVALPADGGEDDVKCGRCAEEEEPVVNDYQYPHVDLIMDLVS</sequence>
<dbReference type="Proteomes" id="UP001732700">
    <property type="component" value="Chromosome 5D"/>
</dbReference>
<proteinExistence type="predicted"/>
<dbReference type="EnsemblPlants" id="AVESA.00010b.r2.5DG0946530.1">
    <property type="protein sequence ID" value="AVESA.00010b.r2.5DG0946530.1.CDS.1"/>
    <property type="gene ID" value="AVESA.00010b.r2.5DG0946530"/>
</dbReference>